<accession>A0A553ZW79</accession>
<dbReference type="RefSeq" id="WP_143849526.1">
    <property type="nucleotide sequence ID" value="NZ_VLXZ01000009.1"/>
</dbReference>
<dbReference type="PROSITE" id="PS51257">
    <property type="entry name" value="PROKAR_LIPOPROTEIN"/>
    <property type="match status" value="1"/>
</dbReference>
<sequence length="236" mass="26939">MKKLHAIILLFTLFLIGGCGDMDNTGGDESKKPSEMNPEELPQIQAFQDEASRELMVSTEPEEEGFYLMESPIGAYTMWFPEEAVFLKNGSGSDGDHYDKVRFAYESNAENKGYIADFEYFLNGIANYPDRSLDAHGEKWGYADDWKELEHEGAIIHYGSLIRETEHGNEIYVIGFKVKEDDKPQATQFSYISSCLDKEQDNCELNLEKEEEFVLEWVKSINYLKETDSGGNSNEE</sequence>
<evidence type="ECO:0000313" key="1">
    <source>
        <dbReference type="EMBL" id="TSB45730.1"/>
    </source>
</evidence>
<name>A0A553ZW79_9BACI</name>
<gene>
    <name evidence="1" type="ORF">FN960_14680</name>
</gene>
<organism evidence="1 2">
    <name type="scientific">Alkalicoccobacillus porphyridii</name>
    <dbReference type="NCBI Taxonomy" id="2597270"/>
    <lineage>
        <taxon>Bacteria</taxon>
        <taxon>Bacillati</taxon>
        <taxon>Bacillota</taxon>
        <taxon>Bacilli</taxon>
        <taxon>Bacillales</taxon>
        <taxon>Bacillaceae</taxon>
        <taxon>Alkalicoccobacillus</taxon>
    </lineage>
</organism>
<keyword evidence="2" id="KW-1185">Reference proteome</keyword>
<reference evidence="1 2" key="1">
    <citation type="submission" date="2019-07" db="EMBL/GenBank/DDBJ databases">
        <authorList>
            <person name="Park Y.J."/>
            <person name="Jeong S.E."/>
            <person name="Jung H.S."/>
        </authorList>
    </citation>
    <scope>NUCLEOTIDE SEQUENCE [LARGE SCALE GENOMIC DNA]</scope>
    <source>
        <strain evidence="2">P16(2019)</strain>
    </source>
</reference>
<dbReference type="OrthoDB" id="2453115at2"/>
<evidence type="ECO:0008006" key="3">
    <source>
        <dbReference type="Google" id="ProtNLM"/>
    </source>
</evidence>
<dbReference type="Proteomes" id="UP000318521">
    <property type="component" value="Unassembled WGS sequence"/>
</dbReference>
<dbReference type="EMBL" id="VLXZ01000009">
    <property type="protein sequence ID" value="TSB45730.1"/>
    <property type="molecule type" value="Genomic_DNA"/>
</dbReference>
<dbReference type="AlphaFoldDB" id="A0A553ZW79"/>
<evidence type="ECO:0000313" key="2">
    <source>
        <dbReference type="Proteomes" id="UP000318521"/>
    </source>
</evidence>
<proteinExistence type="predicted"/>
<protein>
    <recommendedName>
        <fullName evidence="3">Lipoprotein</fullName>
    </recommendedName>
</protein>
<comment type="caution">
    <text evidence="1">The sequence shown here is derived from an EMBL/GenBank/DDBJ whole genome shotgun (WGS) entry which is preliminary data.</text>
</comment>